<dbReference type="InterPro" id="IPR032710">
    <property type="entry name" value="NTF2-like_dom_sf"/>
</dbReference>
<keyword evidence="1" id="KW-0560">Oxidoreductase</keyword>
<protein>
    <submittedName>
        <fullName evidence="2">Uncharacterized protein</fullName>
    </submittedName>
</protein>
<evidence type="ECO:0000256" key="1">
    <source>
        <dbReference type="ARBA" id="ARBA00023002"/>
    </source>
</evidence>
<dbReference type="GO" id="GO:0019380">
    <property type="term" value="P:3-phenylpropionate catabolic process"/>
    <property type="evidence" value="ECO:0007669"/>
    <property type="project" value="TreeGrafter"/>
</dbReference>
<dbReference type="Pfam" id="PF00866">
    <property type="entry name" value="Ring_hydroxyl_B"/>
    <property type="match status" value="1"/>
</dbReference>
<dbReference type="SUPFAM" id="SSF54427">
    <property type="entry name" value="NTF2-like"/>
    <property type="match status" value="1"/>
</dbReference>
<name>A0A382EUZ3_9ZZZZ</name>
<dbReference type="PANTHER" id="PTHR41534">
    <property type="entry name" value="BLR3401 PROTEIN"/>
    <property type="match status" value="1"/>
</dbReference>
<proteinExistence type="predicted"/>
<dbReference type="Gene3D" id="3.10.450.50">
    <property type="match status" value="1"/>
</dbReference>
<gene>
    <name evidence="2" type="ORF">METZ01_LOCUS207119</name>
</gene>
<organism evidence="2">
    <name type="scientific">marine metagenome</name>
    <dbReference type="NCBI Taxonomy" id="408172"/>
    <lineage>
        <taxon>unclassified sequences</taxon>
        <taxon>metagenomes</taxon>
        <taxon>ecological metagenomes</taxon>
    </lineage>
</organism>
<evidence type="ECO:0000313" key="2">
    <source>
        <dbReference type="EMBL" id="SVB54265.1"/>
    </source>
</evidence>
<dbReference type="EMBL" id="UINC01046356">
    <property type="protein sequence ID" value="SVB54265.1"/>
    <property type="molecule type" value="Genomic_DNA"/>
</dbReference>
<accession>A0A382EUZ3</accession>
<dbReference type="AlphaFoldDB" id="A0A382EUZ3"/>
<dbReference type="InterPro" id="IPR000391">
    <property type="entry name" value="Rng_hydr_dOase-bsu"/>
</dbReference>
<sequence>MYAEASFLDRADLDGWIDLYTDDGTYWMPVIPGQEDPINHISLFYDDRVMMEIRRRNLKHPRAPSKDYAIRCSHIISNIRITEQNESETVVESNFHCLMYYNEKQTTYGGAYHHGLISGEDGLKIRHKRVDLINCDAALNTIIIYI</sequence>
<dbReference type="CDD" id="cd00667">
    <property type="entry name" value="ring_hydroxylating_dioxygenases_beta"/>
    <property type="match status" value="1"/>
</dbReference>
<dbReference type="PANTHER" id="PTHR41534:SF1">
    <property type="entry name" value="BLR3401 PROTEIN"/>
    <property type="match status" value="1"/>
</dbReference>
<dbReference type="GO" id="GO:0016491">
    <property type="term" value="F:oxidoreductase activity"/>
    <property type="evidence" value="ECO:0007669"/>
    <property type="project" value="UniProtKB-KW"/>
</dbReference>
<reference evidence="2" key="1">
    <citation type="submission" date="2018-05" db="EMBL/GenBank/DDBJ databases">
        <authorList>
            <person name="Lanie J.A."/>
            <person name="Ng W.-L."/>
            <person name="Kazmierczak K.M."/>
            <person name="Andrzejewski T.M."/>
            <person name="Davidsen T.M."/>
            <person name="Wayne K.J."/>
            <person name="Tettelin H."/>
            <person name="Glass J.I."/>
            <person name="Rusch D."/>
            <person name="Podicherti R."/>
            <person name="Tsui H.-C.T."/>
            <person name="Winkler M.E."/>
        </authorList>
    </citation>
    <scope>NUCLEOTIDE SEQUENCE</scope>
</reference>